<dbReference type="SUPFAM" id="SSF53448">
    <property type="entry name" value="Nucleotide-diphospho-sugar transferases"/>
    <property type="match status" value="1"/>
</dbReference>
<comment type="function">
    <text evidence="2">PPIases accelerate the folding of proteins. It catalyzes the cis-trans isomerization of proline imidic peptide bonds in oligopeptides.</text>
</comment>
<dbReference type="Proteomes" id="UP000288859">
    <property type="component" value="Unassembled WGS sequence"/>
</dbReference>
<evidence type="ECO:0000256" key="7">
    <source>
        <dbReference type="ARBA" id="ARBA00012457"/>
    </source>
</evidence>
<dbReference type="OrthoDB" id="532420at2759"/>
<evidence type="ECO:0000256" key="17">
    <source>
        <dbReference type="ARBA" id="ARBA00048493"/>
    </source>
</evidence>
<proteinExistence type="inferred from homology"/>
<organism evidence="22 23">
    <name type="scientific">Exophiala mesophila</name>
    <name type="common">Black yeast-like fungus</name>
    <dbReference type="NCBI Taxonomy" id="212818"/>
    <lineage>
        <taxon>Eukaryota</taxon>
        <taxon>Fungi</taxon>
        <taxon>Dikarya</taxon>
        <taxon>Ascomycota</taxon>
        <taxon>Pezizomycotina</taxon>
        <taxon>Eurotiomycetes</taxon>
        <taxon>Chaetothyriomycetidae</taxon>
        <taxon>Chaetothyriales</taxon>
        <taxon>Herpotrichiellaceae</taxon>
        <taxon>Exophiala</taxon>
    </lineage>
</organism>
<dbReference type="EMBL" id="NAJM01000011">
    <property type="protein sequence ID" value="RVX72728.1"/>
    <property type="molecule type" value="Genomic_DNA"/>
</dbReference>
<evidence type="ECO:0000259" key="21">
    <source>
        <dbReference type="PROSITE" id="PS50102"/>
    </source>
</evidence>
<evidence type="ECO:0000256" key="15">
    <source>
        <dbReference type="ARBA" id="ARBA00023242"/>
    </source>
</evidence>
<dbReference type="GO" id="GO:0005634">
    <property type="term" value="C:nucleus"/>
    <property type="evidence" value="ECO:0007669"/>
    <property type="project" value="UniProtKB-SubCell"/>
</dbReference>
<comment type="pathway">
    <text evidence="4">Nucleotide-sugar biosynthesis; UDP-N-acetyl-alpha-D-glucosamine biosynthesis; UDP-N-acetyl-alpha-D-glucosamine from N-acetyl-alpha-D-glucosamine 1-phosphate: step 1/1.</text>
</comment>
<dbReference type="InterPro" id="IPR029000">
    <property type="entry name" value="Cyclophilin-like_dom_sf"/>
</dbReference>
<dbReference type="GO" id="GO:0003977">
    <property type="term" value="F:UDP-N-acetylglucosamine diphosphorylase activity"/>
    <property type="evidence" value="ECO:0007669"/>
    <property type="project" value="UniProtKB-EC"/>
</dbReference>
<dbReference type="EC" id="5.2.1.8" evidence="8"/>
<evidence type="ECO:0000256" key="19">
    <source>
        <dbReference type="SAM" id="MobiDB-lite"/>
    </source>
</evidence>
<dbReference type="PANTHER" id="PTHR11952">
    <property type="entry name" value="UDP- GLUCOSE PYROPHOSPHORYLASE"/>
    <property type="match status" value="1"/>
</dbReference>
<gene>
    <name evidence="22" type="ORF">B0A52_04126</name>
</gene>
<dbReference type="Pfam" id="PF00076">
    <property type="entry name" value="RRM_1"/>
    <property type="match status" value="1"/>
</dbReference>
<comment type="subcellular location">
    <subcellularLocation>
        <location evidence="3">Nucleus</location>
    </subcellularLocation>
</comment>
<dbReference type="InterPro" id="IPR002618">
    <property type="entry name" value="UDPGP_fam"/>
</dbReference>
<dbReference type="FunFam" id="2.40.100.10:FF:000015">
    <property type="entry name" value="Peptidyl-prolyl cis-trans isomerase"/>
    <property type="match status" value="1"/>
</dbReference>
<evidence type="ECO:0000256" key="2">
    <source>
        <dbReference type="ARBA" id="ARBA00002388"/>
    </source>
</evidence>
<evidence type="ECO:0000256" key="18">
    <source>
        <dbReference type="PROSITE-ProRule" id="PRU00176"/>
    </source>
</evidence>
<dbReference type="CDD" id="cd12235">
    <property type="entry name" value="RRM_PPIL4"/>
    <property type="match status" value="1"/>
</dbReference>
<evidence type="ECO:0000256" key="4">
    <source>
        <dbReference type="ARBA" id="ARBA00005208"/>
    </source>
</evidence>
<dbReference type="VEuPathDB" id="FungiDB:PV10_03361"/>
<dbReference type="InterPro" id="IPR012677">
    <property type="entry name" value="Nucleotide-bd_a/b_plait_sf"/>
</dbReference>
<keyword evidence="15" id="KW-0539">Nucleus</keyword>
<evidence type="ECO:0000256" key="14">
    <source>
        <dbReference type="ARBA" id="ARBA00023235"/>
    </source>
</evidence>
<protein>
    <recommendedName>
        <fullName evidence="9">Peptidyl-prolyl cis-trans isomerase-like 4</fullName>
        <ecNumber evidence="7">2.7.7.23</ecNumber>
        <ecNumber evidence="8">5.2.1.8</ecNumber>
    </recommendedName>
    <alternativeName>
        <fullName evidence="16">Rotamase</fullName>
    </alternativeName>
</protein>
<dbReference type="PROSITE" id="PS50102">
    <property type="entry name" value="RRM"/>
    <property type="match status" value="1"/>
</dbReference>
<dbReference type="Pfam" id="PF01704">
    <property type="entry name" value="UDPGP"/>
    <property type="match status" value="1"/>
</dbReference>
<dbReference type="InterPro" id="IPR002130">
    <property type="entry name" value="Cyclophilin-type_PPIase_dom"/>
</dbReference>
<reference evidence="22 23" key="1">
    <citation type="submission" date="2017-03" db="EMBL/GenBank/DDBJ databases">
        <title>Genomes of endolithic fungi from Antarctica.</title>
        <authorList>
            <person name="Coleine C."/>
            <person name="Masonjones S."/>
            <person name="Stajich J.E."/>
        </authorList>
    </citation>
    <scope>NUCLEOTIDE SEQUENCE [LARGE SCALE GENOMIC DNA]</scope>
    <source>
        <strain evidence="22 23">CCFEE 6314</strain>
    </source>
</reference>
<dbReference type="GO" id="GO:0003755">
    <property type="term" value="F:peptidyl-prolyl cis-trans isomerase activity"/>
    <property type="evidence" value="ECO:0007669"/>
    <property type="project" value="UniProtKB-KW"/>
</dbReference>
<dbReference type="VEuPathDB" id="FungiDB:PV10_03360"/>
<dbReference type="SUPFAM" id="SSF54928">
    <property type="entry name" value="RNA-binding domain, RBD"/>
    <property type="match status" value="1"/>
</dbReference>
<dbReference type="FunFam" id="3.30.70.330:FF:000377">
    <property type="entry name" value="Peptidyl-prolyl cis-trans isomerase"/>
    <property type="match status" value="1"/>
</dbReference>
<dbReference type="InterPro" id="IPR000504">
    <property type="entry name" value="RRM_dom"/>
</dbReference>
<dbReference type="Gene3D" id="2.40.100.10">
    <property type="entry name" value="Cyclophilin-like"/>
    <property type="match status" value="1"/>
</dbReference>
<dbReference type="GO" id="GO:0006048">
    <property type="term" value="P:UDP-N-acetylglucosamine biosynthetic process"/>
    <property type="evidence" value="ECO:0007669"/>
    <property type="project" value="TreeGrafter"/>
</dbReference>
<evidence type="ECO:0000256" key="5">
    <source>
        <dbReference type="ARBA" id="ARBA00010401"/>
    </source>
</evidence>
<comment type="similarity">
    <text evidence="6">Belongs to the cyclophilin-type PPIase family. PPIL4 subfamily.</text>
</comment>
<dbReference type="GO" id="GO:0003723">
    <property type="term" value="F:RNA binding"/>
    <property type="evidence" value="ECO:0007669"/>
    <property type="project" value="UniProtKB-UniRule"/>
</dbReference>
<dbReference type="InterPro" id="IPR029044">
    <property type="entry name" value="Nucleotide-diphossugar_trans"/>
</dbReference>
<comment type="catalytic activity">
    <reaction evidence="1">
        <text>[protein]-peptidylproline (omega=180) = [protein]-peptidylproline (omega=0)</text>
        <dbReference type="Rhea" id="RHEA:16237"/>
        <dbReference type="Rhea" id="RHEA-COMP:10747"/>
        <dbReference type="Rhea" id="RHEA-COMP:10748"/>
        <dbReference type="ChEBI" id="CHEBI:83833"/>
        <dbReference type="ChEBI" id="CHEBI:83834"/>
        <dbReference type="EC" id="5.2.1.8"/>
    </reaction>
</comment>
<evidence type="ECO:0000256" key="12">
    <source>
        <dbReference type="ARBA" id="ARBA00022884"/>
    </source>
</evidence>
<feature type="compositionally biased region" description="Basic and acidic residues" evidence="19">
    <location>
        <begin position="534"/>
        <end position="543"/>
    </location>
</feature>
<dbReference type="PANTHER" id="PTHR11952:SF2">
    <property type="entry name" value="LD24639P"/>
    <property type="match status" value="1"/>
</dbReference>
<feature type="domain" description="PPIase cyclophilin-type" evidence="20">
    <location>
        <begin position="6"/>
        <end position="171"/>
    </location>
</feature>
<comment type="catalytic activity">
    <reaction evidence="17">
        <text>N-acetyl-alpha-D-glucosamine 1-phosphate + UTP + H(+) = UDP-N-acetyl-alpha-D-glucosamine + diphosphate</text>
        <dbReference type="Rhea" id="RHEA:13509"/>
        <dbReference type="ChEBI" id="CHEBI:15378"/>
        <dbReference type="ChEBI" id="CHEBI:33019"/>
        <dbReference type="ChEBI" id="CHEBI:46398"/>
        <dbReference type="ChEBI" id="CHEBI:57705"/>
        <dbReference type="ChEBI" id="CHEBI:57776"/>
        <dbReference type="EC" id="2.7.7.23"/>
    </reaction>
</comment>
<evidence type="ECO:0000256" key="3">
    <source>
        <dbReference type="ARBA" id="ARBA00004123"/>
    </source>
</evidence>
<evidence type="ECO:0000313" key="22">
    <source>
        <dbReference type="EMBL" id="RVX72728.1"/>
    </source>
</evidence>
<evidence type="ECO:0000256" key="13">
    <source>
        <dbReference type="ARBA" id="ARBA00023110"/>
    </source>
</evidence>
<comment type="caution">
    <text evidence="22">The sequence shown here is derived from an EMBL/GenBank/DDBJ whole genome shotgun (WGS) entry which is preliminary data.</text>
</comment>
<dbReference type="CDD" id="cd01921">
    <property type="entry name" value="cyclophilin_RRM"/>
    <property type="match status" value="1"/>
</dbReference>
<sequence>MSVLLETSLGEIVIDLLVDSAPKCCENFLKLCKIKYYNFSPVHSVQKGVSFQTGDPLGPDAPDSDGGSSIWGLLSGPAKKSFVAEIDPKRKHEERGTVSMATVPSSNDPDQRLAGSQFIITLGDNIDYLDGKAAPFGMVVEGFDTLEKINDAFTNSNGRPLKDIRIKHTIILEDPYDDPPGLVEPDSSPAPTKAQLATVMIADDEELAEEVDEAAMEKLRREREARAQALTLEMVGDLPFAEVKPPENVLFVCKLNPVTHDEDLELIFSRFGKILSCEIIRDKRTGDSLQYAFIEFENQKDCEQAYFKMQGVLIDDHRIHVDFSQSVSKLSDTWRDATNSKRARHVGGFGGIASLEKKSHYREEDGREVQIHGQSRQMTDGEVEAVALDTISALTIEMVIEGTGTGTAIGIGIRVGTGTVTENQIGEATAGRIGTEITIVVKIANDLPREVQKGHWAEIVANINSPIWLRALYKEAPPREPTADEVKELREKYDKAGQEHVFAFYDELDISGKAFLFDQLSTFDPDRINTLADKALKPTKSSDEPPSLEPLPDSATASLLDAPQDKKDEWYKSGLGQISENKVAVVLMAGGQGTRLGSSDPKGCFDIGLPSKKSLFQVQAERIKKVQELAAKHAGLESEKEPIVPWYIMTSGPTRKPTEKFFQDNEYFGLEKENVIIFEQGVLPCISNDGKILLESKSKVAVAPDGNGGIYQALLTSGVRGDMEKRGIEHIHAYCVDNCLVKVADPVFIGFSSSKKADIATKVVRKRAANESVGLIVQKNGKPDVVEYSEIDKETAEAKDGSGLLTFRAANIVNHYYSFKFLQSIEEWADKLPHHVARKKIPYVDPAKGETIKPEKPNGIKLEQFVFDVFPFLSLDEFACLEVDRKEEFSPLKNARGTGEDDPDTSKQDIMEQGARWLKEAGAVVVSEGSATGVEVSPLISYGGEGLGYLNQREIRAPAVIEKTKDEK</sequence>
<feature type="region of interest" description="Disordered" evidence="19">
    <location>
        <begin position="534"/>
        <end position="556"/>
    </location>
</feature>
<keyword evidence="13" id="KW-0697">Rotamase</keyword>
<evidence type="ECO:0000313" key="23">
    <source>
        <dbReference type="Proteomes" id="UP000288859"/>
    </source>
</evidence>
<comment type="similarity">
    <text evidence="5">Belongs to the UDPGP type 1 family.</text>
</comment>
<dbReference type="CDD" id="cd04193">
    <property type="entry name" value="UDPGlcNAc_PPase"/>
    <property type="match status" value="1"/>
</dbReference>
<keyword evidence="10" id="KW-0808">Transferase</keyword>
<evidence type="ECO:0000256" key="11">
    <source>
        <dbReference type="ARBA" id="ARBA00022695"/>
    </source>
</evidence>
<dbReference type="InterPro" id="IPR039741">
    <property type="entry name" value="UDP-sugar_pyrophosphorylase"/>
</dbReference>
<evidence type="ECO:0000256" key="1">
    <source>
        <dbReference type="ARBA" id="ARBA00000971"/>
    </source>
</evidence>
<keyword evidence="14" id="KW-0413">Isomerase</keyword>
<dbReference type="Gene3D" id="3.30.70.330">
    <property type="match status" value="1"/>
</dbReference>
<dbReference type="InterPro" id="IPR035979">
    <property type="entry name" value="RBD_domain_sf"/>
</dbReference>
<evidence type="ECO:0000256" key="6">
    <source>
        <dbReference type="ARBA" id="ARBA00010739"/>
    </source>
</evidence>
<name>A0A438NAD6_EXOME</name>
<keyword evidence="12 18" id="KW-0694">RNA-binding</keyword>
<evidence type="ECO:0000256" key="10">
    <source>
        <dbReference type="ARBA" id="ARBA00022679"/>
    </source>
</evidence>
<dbReference type="Pfam" id="PF00160">
    <property type="entry name" value="Pro_isomerase"/>
    <property type="match status" value="1"/>
</dbReference>
<dbReference type="InterPro" id="IPR035538">
    <property type="entry name" value="Cyclophilin_PPIL4"/>
</dbReference>
<dbReference type="SUPFAM" id="SSF50891">
    <property type="entry name" value="Cyclophilin-like"/>
    <property type="match status" value="1"/>
</dbReference>
<evidence type="ECO:0000256" key="9">
    <source>
        <dbReference type="ARBA" id="ARBA00020587"/>
    </source>
</evidence>
<evidence type="ECO:0000259" key="20">
    <source>
        <dbReference type="PROSITE" id="PS50072"/>
    </source>
</evidence>
<evidence type="ECO:0000256" key="8">
    <source>
        <dbReference type="ARBA" id="ARBA00013194"/>
    </source>
</evidence>
<dbReference type="PROSITE" id="PS50072">
    <property type="entry name" value="CSA_PPIASE_2"/>
    <property type="match status" value="1"/>
</dbReference>
<dbReference type="SMART" id="SM00360">
    <property type="entry name" value="RRM"/>
    <property type="match status" value="1"/>
</dbReference>
<feature type="domain" description="RRM" evidence="21">
    <location>
        <begin position="248"/>
        <end position="326"/>
    </location>
</feature>
<dbReference type="Gene3D" id="3.90.550.10">
    <property type="entry name" value="Spore Coat Polysaccharide Biosynthesis Protein SpsA, Chain A"/>
    <property type="match status" value="1"/>
</dbReference>
<dbReference type="AlphaFoldDB" id="A0A438NAD6"/>
<keyword evidence="11" id="KW-0548">Nucleotidyltransferase</keyword>
<dbReference type="EC" id="2.7.7.23" evidence="7"/>
<dbReference type="FunFam" id="3.90.550.10:FF:000075">
    <property type="entry name" value="Probable UDP-N-acetylglucosamine pyrophosphorylase"/>
    <property type="match status" value="1"/>
</dbReference>
<evidence type="ECO:0000256" key="16">
    <source>
        <dbReference type="ARBA" id="ARBA00029569"/>
    </source>
</evidence>
<accession>A0A438NAD6</accession>